<accession>A0A5A8D347</accession>
<feature type="region of interest" description="Disordered" evidence="1">
    <location>
        <begin position="603"/>
        <end position="630"/>
    </location>
</feature>
<feature type="region of interest" description="Disordered" evidence="1">
    <location>
        <begin position="142"/>
        <end position="188"/>
    </location>
</feature>
<feature type="compositionally biased region" description="Low complexity" evidence="1">
    <location>
        <begin position="144"/>
        <end position="188"/>
    </location>
</feature>
<name>A0A5A8D347_CAFRO</name>
<dbReference type="AlphaFoldDB" id="A0A5A8D347"/>
<feature type="region of interest" description="Disordered" evidence="1">
    <location>
        <begin position="248"/>
        <end position="293"/>
    </location>
</feature>
<feature type="compositionally biased region" description="Basic and acidic residues" evidence="1">
    <location>
        <begin position="412"/>
        <end position="429"/>
    </location>
</feature>
<comment type="caution">
    <text evidence="2">The sequence shown here is derived from an EMBL/GenBank/DDBJ whole genome shotgun (WGS) entry which is preliminary data.</text>
</comment>
<feature type="region of interest" description="Disordered" evidence="1">
    <location>
        <begin position="373"/>
        <end position="447"/>
    </location>
</feature>
<evidence type="ECO:0000256" key="1">
    <source>
        <dbReference type="SAM" id="MobiDB-lite"/>
    </source>
</evidence>
<sequence>MPPASSANRVSPLDQSVALSSFFSRVVLADEPREVANQEGPVRANKAWTRYAEEEAPGQQEAAAPEPAVEGAQPVTVSQHIEGLGRFFADVVLASKPREEAVAEGPVRANKAWARYGEGVWDQLESRFAGETAGYRPMPRAEEVPQAAPGPAAEEGDAGVASPSGAAAEEEAPGQQEAAAPEPAVEGAQPVTVSQHIEGLGRFFADVVLASKPREEAVAEGPVRANKAWARYGEGVWDQLESRFAGETAGYRPRPRAEEGDAGVASPPGAAAAEEAPGQEEAAAPEPAAEGAQPVTVSQHIEGLGRFFADVVLASKPREEAVAEGPVRANKAWARYGEGVWDQLESRFAGETAGYRPMPRAEEPNPVTIEIHESSSQAPAADSVASPQSVASAGGADATTPMMKSPGSSLRIEAEASKIGEDGPAKDSASRQSPSPQPKPVALRVPASPSTHVDALARFFADVVLEDSVPEVASAEGKLRAQKAWDRFGAKVWDQLAARFPGRTEPYRPSTTPVPSLRVGKSTDRATPLAEQAAHERSLASFFEREVLGSDGSDPDIAAEARRRATLALTKYGLSIWGSLERKLPGKARPYRDQAEAAIAAAKHPTAGATPQAALGPKPGSSASVPGAGLPPAERLAAAQLHLRDVVDAEARRQGDPSPFRRLAELKQPARHVLLTLGGICVCLGHSTRWGAAQELLKRPDTVSRTLAVSAKAIAADDAKRDLLNRISNGGELVSSVFAGTADEMVRAVASWLTALTEAANAIA</sequence>
<proteinExistence type="predicted"/>
<feature type="compositionally biased region" description="Low complexity" evidence="1">
    <location>
        <begin position="57"/>
        <end position="72"/>
    </location>
</feature>
<organism evidence="2 3">
    <name type="scientific">Cafeteria roenbergensis</name>
    <name type="common">Marine flagellate</name>
    <dbReference type="NCBI Taxonomy" id="33653"/>
    <lineage>
        <taxon>Eukaryota</taxon>
        <taxon>Sar</taxon>
        <taxon>Stramenopiles</taxon>
        <taxon>Bigyra</taxon>
        <taxon>Opalozoa</taxon>
        <taxon>Bicosoecida</taxon>
        <taxon>Cafeteriaceae</taxon>
        <taxon>Cafeteria</taxon>
    </lineage>
</organism>
<dbReference type="Proteomes" id="UP000324907">
    <property type="component" value="Unassembled WGS sequence"/>
</dbReference>
<evidence type="ECO:0000313" key="3">
    <source>
        <dbReference type="Proteomes" id="UP000324907"/>
    </source>
</evidence>
<feature type="region of interest" description="Disordered" evidence="1">
    <location>
        <begin position="503"/>
        <end position="522"/>
    </location>
</feature>
<protein>
    <submittedName>
        <fullName evidence="2">Uncharacterized protein</fullName>
    </submittedName>
</protein>
<dbReference type="EMBL" id="VLTL01000149">
    <property type="protein sequence ID" value="KAA0158401.1"/>
    <property type="molecule type" value="Genomic_DNA"/>
</dbReference>
<reference evidence="2 3" key="1">
    <citation type="submission" date="2019-07" db="EMBL/GenBank/DDBJ databases">
        <title>Genomes of Cafeteria roenbergensis.</title>
        <authorList>
            <person name="Fischer M.G."/>
            <person name="Hackl T."/>
            <person name="Roman M."/>
        </authorList>
    </citation>
    <scope>NUCLEOTIDE SEQUENCE [LARGE SCALE GENOMIC DNA]</scope>
    <source>
        <strain evidence="2 3">RCC970-E3</strain>
    </source>
</reference>
<feature type="region of interest" description="Disordered" evidence="1">
    <location>
        <begin position="52"/>
        <end position="72"/>
    </location>
</feature>
<feature type="compositionally biased region" description="Low complexity" evidence="1">
    <location>
        <begin position="267"/>
        <end position="293"/>
    </location>
</feature>
<gene>
    <name evidence="2" type="ORF">FNF28_06229</name>
</gene>
<evidence type="ECO:0000313" key="2">
    <source>
        <dbReference type="EMBL" id="KAA0158401.1"/>
    </source>
</evidence>